<evidence type="ECO:0000256" key="1">
    <source>
        <dbReference type="SAM" id="MobiDB-lite"/>
    </source>
</evidence>
<protein>
    <submittedName>
        <fullName evidence="2">Uncharacterized protein</fullName>
    </submittedName>
</protein>
<dbReference type="OrthoDB" id="436519at2759"/>
<feature type="region of interest" description="Disordered" evidence="1">
    <location>
        <begin position="48"/>
        <end position="77"/>
    </location>
</feature>
<reference evidence="2" key="1">
    <citation type="submission" date="2022-11" db="EMBL/GenBank/DDBJ databases">
        <authorList>
            <person name="Kikuchi T."/>
        </authorList>
    </citation>
    <scope>NUCLEOTIDE SEQUENCE</scope>
    <source>
        <strain evidence="2">PS1010</strain>
    </source>
</reference>
<sequence length="77" mass="9089">MYDSWLSSPIPGGFEEFTRNSDAIQMSTHWAQPKQQQMIKLNDICPENQKSEEASQKWNDGRRYQSETASKFRNYQL</sequence>
<dbReference type="Proteomes" id="UP001152747">
    <property type="component" value="Unassembled WGS sequence"/>
</dbReference>
<evidence type="ECO:0000313" key="2">
    <source>
        <dbReference type="EMBL" id="CAI5447946.1"/>
    </source>
</evidence>
<comment type="caution">
    <text evidence="2">The sequence shown here is derived from an EMBL/GenBank/DDBJ whole genome shotgun (WGS) entry which is preliminary data.</text>
</comment>
<accession>A0A9P1INP5</accession>
<name>A0A9P1INP5_9PELO</name>
<dbReference type="AlphaFoldDB" id="A0A9P1INP5"/>
<feature type="compositionally biased region" description="Polar residues" evidence="1">
    <location>
        <begin position="66"/>
        <end position="77"/>
    </location>
</feature>
<keyword evidence="3" id="KW-1185">Reference proteome</keyword>
<gene>
    <name evidence="2" type="ORF">CAMP_LOCUS10583</name>
</gene>
<evidence type="ECO:0000313" key="3">
    <source>
        <dbReference type="Proteomes" id="UP001152747"/>
    </source>
</evidence>
<organism evidence="2 3">
    <name type="scientific">Caenorhabditis angaria</name>
    <dbReference type="NCBI Taxonomy" id="860376"/>
    <lineage>
        <taxon>Eukaryota</taxon>
        <taxon>Metazoa</taxon>
        <taxon>Ecdysozoa</taxon>
        <taxon>Nematoda</taxon>
        <taxon>Chromadorea</taxon>
        <taxon>Rhabditida</taxon>
        <taxon>Rhabditina</taxon>
        <taxon>Rhabditomorpha</taxon>
        <taxon>Rhabditoidea</taxon>
        <taxon>Rhabditidae</taxon>
        <taxon>Peloderinae</taxon>
        <taxon>Caenorhabditis</taxon>
    </lineage>
</organism>
<proteinExistence type="predicted"/>
<feature type="compositionally biased region" description="Basic and acidic residues" evidence="1">
    <location>
        <begin position="49"/>
        <end position="65"/>
    </location>
</feature>
<dbReference type="EMBL" id="CANHGI010000004">
    <property type="protein sequence ID" value="CAI5447946.1"/>
    <property type="molecule type" value="Genomic_DNA"/>
</dbReference>